<dbReference type="AlphaFoldDB" id="A0A9E5DLV7"/>
<dbReference type="Proteomes" id="UP001074446">
    <property type="component" value="Unassembled WGS sequence"/>
</dbReference>
<accession>A0A9E5DLV7</accession>
<comment type="caution">
    <text evidence="1">The sequence shown here is derived from an EMBL/GenBank/DDBJ whole genome shotgun (WGS) entry which is preliminary data.</text>
</comment>
<name>A0A9E5DLV7_9EURY</name>
<dbReference type="EMBL" id="JAPVER010000020">
    <property type="protein sequence ID" value="MCZ3367079.1"/>
    <property type="molecule type" value="Genomic_DNA"/>
</dbReference>
<proteinExistence type="predicted"/>
<dbReference type="EMBL" id="JAPVES010000030">
    <property type="protein sequence ID" value="MCZ3373774.1"/>
    <property type="molecule type" value="Genomic_DNA"/>
</dbReference>
<evidence type="ECO:0000313" key="1">
    <source>
        <dbReference type="EMBL" id="MCZ3367079.1"/>
    </source>
</evidence>
<protein>
    <submittedName>
        <fullName evidence="1">Uncharacterized protein</fullName>
    </submittedName>
</protein>
<evidence type="ECO:0000313" key="3">
    <source>
        <dbReference type="Proteomes" id="UP001068021"/>
    </source>
</evidence>
<dbReference type="RefSeq" id="WP_048082363.1">
    <property type="nucleotide sequence ID" value="NZ_JAPVER010000020.1"/>
</dbReference>
<gene>
    <name evidence="2" type="ORF">O3H35_14080</name>
    <name evidence="1" type="ORF">O3H54_14415</name>
</gene>
<organism evidence="1 3">
    <name type="scientific">Methanobacterium veterum</name>
    <dbReference type="NCBI Taxonomy" id="408577"/>
    <lineage>
        <taxon>Archaea</taxon>
        <taxon>Methanobacteriati</taxon>
        <taxon>Methanobacteriota</taxon>
        <taxon>Methanomada group</taxon>
        <taxon>Methanobacteria</taxon>
        <taxon>Methanobacteriales</taxon>
        <taxon>Methanobacteriaceae</taxon>
        <taxon>Methanobacterium</taxon>
    </lineage>
</organism>
<evidence type="ECO:0000313" key="2">
    <source>
        <dbReference type="EMBL" id="MCZ3373774.1"/>
    </source>
</evidence>
<reference evidence="1" key="1">
    <citation type="submission" date="2022-12" db="EMBL/GenBank/DDBJ databases">
        <title>Reclassification of two methanogenic archaea species isolated from the Kolyma lowland permafrost.</title>
        <authorList>
            <person name="Trubitsyn V.E."/>
            <person name="Rivkina E.M."/>
            <person name="Shcherbakova V.A."/>
        </authorList>
    </citation>
    <scope>NUCLEOTIDE SEQUENCE</scope>
    <source>
        <strain evidence="1">M2</strain>
        <strain evidence="2">MK4</strain>
    </source>
</reference>
<keyword evidence="3" id="KW-1185">Reference proteome</keyword>
<sequence>MALKKLPEIDENVKNQFTNAVKNHYGGIKWRVLRQETQNALTYYVEVGPLSEDLYIENETTGDVEKIKLTIPAFLKNFDNQNVYLFDKIDTEYLKNVVAKITGKDSEYNWRKWSKIIKQSGRIKQMKGTRHYRINRKRFKFISNDLKEFYDLQIQERQQYSYENVKEDTANRIYKKLAIGQTTKLIEICKLGKISEKEGKKVIDKLENQSKLQLVSRGIWKVLDPAAARVVNENSLIEGGMLKCH</sequence>
<dbReference type="Proteomes" id="UP001068021">
    <property type="component" value="Unassembled WGS sequence"/>
</dbReference>